<organism evidence="1 2">
    <name type="scientific">Vibrio aquaticus</name>
    <dbReference type="NCBI Taxonomy" id="2496559"/>
    <lineage>
        <taxon>Bacteria</taxon>
        <taxon>Pseudomonadati</taxon>
        <taxon>Pseudomonadota</taxon>
        <taxon>Gammaproteobacteria</taxon>
        <taxon>Vibrionales</taxon>
        <taxon>Vibrionaceae</taxon>
        <taxon>Vibrio</taxon>
    </lineage>
</organism>
<protein>
    <submittedName>
        <fullName evidence="1">Uncharacterized protein</fullName>
    </submittedName>
</protein>
<dbReference type="AlphaFoldDB" id="A0A3S0P765"/>
<evidence type="ECO:0000313" key="1">
    <source>
        <dbReference type="EMBL" id="RTZ16560.1"/>
    </source>
</evidence>
<dbReference type="Proteomes" id="UP000268973">
    <property type="component" value="Unassembled WGS sequence"/>
</dbReference>
<proteinExistence type="predicted"/>
<name>A0A3S0P765_9VIBR</name>
<gene>
    <name evidence="1" type="ORF">EJ063_07110</name>
</gene>
<keyword evidence="2" id="KW-1185">Reference proteome</keyword>
<accession>A0A3S0P765</accession>
<dbReference type="EMBL" id="RXZH01000002">
    <property type="protein sequence ID" value="RTZ16560.1"/>
    <property type="molecule type" value="Genomic_DNA"/>
</dbReference>
<comment type="caution">
    <text evidence="1">The sequence shown here is derived from an EMBL/GenBank/DDBJ whole genome shotgun (WGS) entry which is preliminary data.</text>
</comment>
<evidence type="ECO:0000313" key="2">
    <source>
        <dbReference type="Proteomes" id="UP000268973"/>
    </source>
</evidence>
<reference evidence="1 2" key="1">
    <citation type="submission" date="2018-12" db="EMBL/GenBank/DDBJ databases">
        <title>Vibrio sp. isolated from China Sea.</title>
        <authorList>
            <person name="Li Y."/>
        </authorList>
    </citation>
    <scope>NUCLEOTIDE SEQUENCE [LARGE SCALE GENOMIC DNA]</scope>
    <source>
        <strain evidence="1 2">BEI207</strain>
    </source>
</reference>
<sequence length="70" mass="7835">MFTGNSYVDAEGKLSVRIVSEYCKKISENFNNLPLSYLSLKQQGSRMADEKKPLLKAAILKNGGERLLVE</sequence>